<sequence length="613" mass="70794">MGEWHSVFWAVAEELFTEARRIRRICMGEEGFKEYRKLITTGIGCLEAVLQRESIPVKVEIRTRLRMAEVIFEETDNLGEAEEVLSKGVILAQREESGELRMKFAMQHLLVRILMETSGKAGKIMIKKCIAEAEEREAIDWVYIFCFLEFDVLSRAEWRDTERGGRMSILSKIQQVSRNQGDQMVYIVACLLEIYVRIEQEEYYLARQRLDHISEIQAGFKDISTLNLVKMIFSVFLNIMQGYREAAVHELKDLHSALDALAQYDMDHSPQNAIEISLGSEGCSKLAIHWFNRQQLFVYGHLLAGICYLPDYTSSKAQVFLNEGLEMLKCKHFAYIPYTCQLLTRFKDNLVYDSFLSNNLRTNRNLDWFSITRELCLIYYCFALMLRSDFDKAFEYIQDLDKYSSSFNNNTKALYMLLKGTYAQFTGQLDIALKAYDSIPASIQAICLLGNLNSALIFQGNKLHDKRRAHEILNHIKPLCQSSNFTQLRFAWDLVNGSMGDDVLHSKNCLLSVVSTFEKHANNQLRVIASIVLCYYFIIHSETEQAEKILISAYLLSRNAGSNLWAFMSGELLEELMRKKNRKIKAEKQLGLNLKHKECILDLFNHAHVITID</sequence>
<reference evidence="9" key="1">
    <citation type="journal article" date="2016" name="Nat. Commun.">
        <title>Genome analysis of three Pneumocystis species reveals adaptation mechanisms to life exclusively in mammalian hosts.</title>
        <authorList>
            <person name="Ma L."/>
            <person name="Chen Z."/>
            <person name="Huang D.W."/>
            <person name="Kutty G."/>
            <person name="Ishihara M."/>
            <person name="Wang H."/>
            <person name="Abouelleil A."/>
            <person name="Bishop L."/>
            <person name="Davey E."/>
            <person name="Deng R."/>
            <person name="Deng X."/>
            <person name="Fan L."/>
            <person name="Fantoni G."/>
            <person name="Fitzgerald M."/>
            <person name="Gogineni E."/>
            <person name="Goldberg J.M."/>
            <person name="Handley G."/>
            <person name="Hu X."/>
            <person name="Huber C."/>
            <person name="Jiao X."/>
            <person name="Jones K."/>
            <person name="Levin J.Z."/>
            <person name="Liu Y."/>
            <person name="Macdonald P."/>
            <person name="Melnikov A."/>
            <person name="Raley C."/>
            <person name="Sassi M."/>
            <person name="Sherman B.T."/>
            <person name="Song X."/>
            <person name="Sykes S."/>
            <person name="Tran B."/>
            <person name="Walsh L."/>
            <person name="Xia Y."/>
            <person name="Yang J."/>
            <person name="Young S."/>
            <person name="Zeng Q."/>
            <person name="Zheng X."/>
            <person name="Stephens R."/>
            <person name="Nusbaum C."/>
            <person name="Birren B.W."/>
            <person name="Azadi P."/>
            <person name="Lempicki R.A."/>
            <person name="Cuomo C.A."/>
            <person name="Kovacs J.A."/>
        </authorList>
    </citation>
    <scope>NUCLEOTIDE SEQUENCE [LARGE SCALE GENOMIC DNA]</scope>
    <source>
        <strain evidence="9">RU7</strain>
    </source>
</reference>
<comment type="subcellular location">
    <subcellularLocation>
        <location evidence="1">Nucleus</location>
    </subcellularLocation>
</comment>
<keyword evidence="5" id="KW-0159">Chromosome partition</keyword>
<protein>
    <recommendedName>
        <fullName evidence="10">MAU2 chromatid cohesion factor homolog</fullName>
    </recommendedName>
</protein>
<dbReference type="VEuPathDB" id="FungiDB:T551_02475"/>
<evidence type="ECO:0000313" key="8">
    <source>
        <dbReference type="EMBL" id="KTW28625.1"/>
    </source>
</evidence>
<comment type="similarity">
    <text evidence="2">Belongs to the SCC4/mau-2 family.</text>
</comment>
<proteinExistence type="inferred from homology"/>
<evidence type="ECO:0000313" key="9">
    <source>
        <dbReference type="Proteomes" id="UP000053447"/>
    </source>
</evidence>
<dbReference type="STRING" id="1408657.A0A0W4ZJQ8"/>
<accession>A0A0W4ZJQ8</accession>
<keyword evidence="3" id="KW-0132">Cell division</keyword>
<dbReference type="GeneID" id="28940993"/>
<dbReference type="GO" id="GO:0051301">
    <property type="term" value="P:cell division"/>
    <property type="evidence" value="ECO:0007669"/>
    <property type="project" value="UniProtKB-KW"/>
</dbReference>
<dbReference type="EMBL" id="LFWA01000011">
    <property type="protein sequence ID" value="KTW28625.1"/>
    <property type="molecule type" value="Genomic_DNA"/>
</dbReference>
<keyword evidence="7" id="KW-0131">Cell cycle</keyword>
<evidence type="ECO:0000256" key="1">
    <source>
        <dbReference type="ARBA" id="ARBA00004123"/>
    </source>
</evidence>
<keyword evidence="6" id="KW-0539">Nucleus</keyword>
<dbReference type="Pfam" id="PF10345">
    <property type="entry name" value="Cohesin_load"/>
    <property type="match status" value="1"/>
</dbReference>
<dbReference type="GO" id="GO:0007059">
    <property type="term" value="P:chromosome segregation"/>
    <property type="evidence" value="ECO:0007669"/>
    <property type="project" value="UniProtKB-KW"/>
</dbReference>
<dbReference type="Proteomes" id="UP000053447">
    <property type="component" value="Unassembled WGS sequence"/>
</dbReference>
<evidence type="ECO:0000256" key="5">
    <source>
        <dbReference type="ARBA" id="ARBA00022829"/>
    </source>
</evidence>
<name>A0A0W4ZJQ8_PNEJ7</name>
<evidence type="ECO:0000256" key="4">
    <source>
        <dbReference type="ARBA" id="ARBA00022776"/>
    </source>
</evidence>
<dbReference type="AlphaFoldDB" id="A0A0W4ZJQ8"/>
<gene>
    <name evidence="8" type="ORF">T551_02475</name>
</gene>
<evidence type="ECO:0000256" key="2">
    <source>
        <dbReference type="ARBA" id="ARBA00008585"/>
    </source>
</evidence>
<evidence type="ECO:0000256" key="6">
    <source>
        <dbReference type="ARBA" id="ARBA00023242"/>
    </source>
</evidence>
<organism evidence="8 9">
    <name type="scientific">Pneumocystis jirovecii (strain RU7)</name>
    <name type="common">Human pneumocystis pneumonia agent</name>
    <dbReference type="NCBI Taxonomy" id="1408657"/>
    <lineage>
        <taxon>Eukaryota</taxon>
        <taxon>Fungi</taxon>
        <taxon>Dikarya</taxon>
        <taxon>Ascomycota</taxon>
        <taxon>Taphrinomycotina</taxon>
        <taxon>Pneumocystomycetes</taxon>
        <taxon>Pneumocystaceae</taxon>
        <taxon>Pneumocystis</taxon>
    </lineage>
</organism>
<evidence type="ECO:0000256" key="7">
    <source>
        <dbReference type="ARBA" id="ARBA00023306"/>
    </source>
</evidence>
<comment type="caution">
    <text evidence="8">The sequence shown here is derived from an EMBL/GenBank/DDBJ whole genome shotgun (WGS) entry which is preliminary data.</text>
</comment>
<dbReference type="PANTHER" id="PTHR21394">
    <property type="entry name" value="MAU2 CHROMATID COHESION FACTOR HOMOLOG"/>
    <property type="match status" value="1"/>
</dbReference>
<keyword evidence="9" id="KW-1185">Reference proteome</keyword>
<evidence type="ECO:0000256" key="3">
    <source>
        <dbReference type="ARBA" id="ARBA00022618"/>
    </source>
</evidence>
<dbReference type="GO" id="GO:0007064">
    <property type="term" value="P:mitotic sister chromatid cohesion"/>
    <property type="evidence" value="ECO:0007669"/>
    <property type="project" value="InterPro"/>
</dbReference>
<dbReference type="GO" id="GO:0005634">
    <property type="term" value="C:nucleus"/>
    <property type="evidence" value="ECO:0007669"/>
    <property type="project" value="UniProtKB-SubCell"/>
</dbReference>
<dbReference type="InterPro" id="IPR019440">
    <property type="entry name" value="MAU2"/>
</dbReference>
<dbReference type="OrthoDB" id="5565328at2759"/>
<evidence type="ECO:0008006" key="10">
    <source>
        <dbReference type="Google" id="ProtNLM"/>
    </source>
</evidence>
<dbReference type="RefSeq" id="XP_018228960.1">
    <property type="nucleotide sequence ID" value="XM_018374738.1"/>
</dbReference>
<keyword evidence="4" id="KW-0498">Mitosis</keyword>